<dbReference type="PANTHER" id="PTHR43201">
    <property type="entry name" value="ACYL-COA SYNTHETASE"/>
    <property type="match status" value="1"/>
</dbReference>
<dbReference type="RefSeq" id="WP_007012988.1">
    <property type="nucleotide sequence ID" value="NZ_AGFM01000029.1"/>
</dbReference>
<accession>G6ECK2</accession>
<dbReference type="eggNOG" id="COG0318">
    <property type="taxonomic scope" value="Bacteria"/>
</dbReference>
<dbReference type="PANTHER" id="PTHR43201:SF5">
    <property type="entry name" value="MEDIUM-CHAIN ACYL-COA LIGASE ACSF2, MITOCHONDRIAL"/>
    <property type="match status" value="1"/>
</dbReference>
<dbReference type="Pfam" id="PF13193">
    <property type="entry name" value="AMP-binding_C"/>
    <property type="match status" value="1"/>
</dbReference>
<dbReference type="GO" id="GO:0006631">
    <property type="term" value="P:fatty acid metabolic process"/>
    <property type="evidence" value="ECO:0007669"/>
    <property type="project" value="TreeGrafter"/>
</dbReference>
<dbReference type="PATRIC" id="fig|1088721.3.peg.2052"/>
<proteinExistence type="inferred from homology"/>
<name>G6ECK2_9SPHN</name>
<sequence>MTQDNLAQGIEPMTIPGLALAAARRWPDDEAIVDGPVRISFAELAKLMREVAAAFVAAGLREGERVALWAENSADWIAACLGLQAAGGVLVPLNTRYRQGEAADIVARSGAAFAVGSPEFLGYRYADTLRQIETPGLRRVIELGGEDWAAFLAAGKGHEAEADRRLADLPGSGLCDIMFTSGTTGAPKGVMASHEQTVRTARLWANATTITHGDRFLILWPFFHCSGYKAGWVVNLAIGATTLPMAQLDVGDLTDLVEREAVTFLPGPPTLFQTLLADPAFDRKTIASLRVSITGAASVPPQMIADMREKLGIPTVLTGYGLTEACGTVTMTAPSDPPEIVVRSCGKAIEGVELRLLDASGATVGPGEPGRVLVRGYNVMQGYLDDPEATAEAIDREGWLDTGDIGVIDANGYLTITDRSKDMFITGGFNCYPAEIEAMLLDHPQIGAVAVKGIPDERMGEVCAAWIVPVAGTSPDKADITSWAREQMANFKVPRAIAFVDDLPRNATGKVQKFLLPEIAR</sequence>
<dbReference type="STRING" id="1088721.JI59_09720"/>
<evidence type="ECO:0000256" key="2">
    <source>
        <dbReference type="ARBA" id="ARBA00022598"/>
    </source>
</evidence>
<comment type="caution">
    <text evidence="5">The sequence shown here is derived from an EMBL/GenBank/DDBJ whole genome shotgun (WGS) entry which is preliminary data.</text>
</comment>
<evidence type="ECO:0000259" key="4">
    <source>
        <dbReference type="Pfam" id="PF13193"/>
    </source>
</evidence>
<feature type="domain" description="AMP-binding enzyme C-terminal" evidence="4">
    <location>
        <begin position="435"/>
        <end position="510"/>
    </location>
</feature>
<dbReference type="GO" id="GO:0031956">
    <property type="term" value="F:medium-chain fatty acid-CoA ligase activity"/>
    <property type="evidence" value="ECO:0007669"/>
    <property type="project" value="TreeGrafter"/>
</dbReference>
<dbReference type="InterPro" id="IPR020845">
    <property type="entry name" value="AMP-binding_CS"/>
</dbReference>
<dbReference type="InterPro" id="IPR045851">
    <property type="entry name" value="AMP-bd_C_sf"/>
</dbReference>
<gene>
    <name evidence="5" type="ORF">NSU_2073</name>
</gene>
<dbReference type="SUPFAM" id="SSF56801">
    <property type="entry name" value="Acetyl-CoA synthetase-like"/>
    <property type="match status" value="1"/>
</dbReference>
<keyword evidence="6" id="KW-1185">Reference proteome</keyword>
<dbReference type="Pfam" id="PF00501">
    <property type="entry name" value="AMP-binding"/>
    <property type="match status" value="1"/>
</dbReference>
<dbReference type="InterPro" id="IPR042099">
    <property type="entry name" value="ANL_N_sf"/>
</dbReference>
<dbReference type="PROSITE" id="PS00455">
    <property type="entry name" value="AMP_BINDING"/>
    <property type="match status" value="1"/>
</dbReference>
<dbReference type="EMBL" id="AGFM01000029">
    <property type="protein sequence ID" value="EHJ60913.1"/>
    <property type="molecule type" value="Genomic_DNA"/>
</dbReference>
<dbReference type="Gene3D" id="3.40.50.12780">
    <property type="entry name" value="N-terminal domain of ligase-like"/>
    <property type="match status" value="1"/>
</dbReference>
<dbReference type="InterPro" id="IPR025110">
    <property type="entry name" value="AMP-bd_C"/>
</dbReference>
<protein>
    <submittedName>
        <fullName evidence="5">Uncharacterized protein</fullName>
    </submittedName>
</protein>
<feature type="domain" description="AMP-dependent synthetase/ligase" evidence="3">
    <location>
        <begin position="22"/>
        <end position="384"/>
    </location>
</feature>
<comment type="similarity">
    <text evidence="1">Belongs to the ATP-dependent AMP-binding enzyme family.</text>
</comment>
<reference evidence="5 6" key="1">
    <citation type="journal article" date="2012" name="J. Bacteriol.">
        <title>Genome sequence of benzo(a)pyrene-degrading bacterium Novosphingobium pentaromativorans US6-1.</title>
        <authorList>
            <person name="Luo Y.R."/>
            <person name="Kang S.G."/>
            <person name="Kim S.J."/>
            <person name="Kim M.R."/>
            <person name="Li N."/>
            <person name="Lee J.H."/>
            <person name="Kwon K.K."/>
        </authorList>
    </citation>
    <scope>NUCLEOTIDE SEQUENCE [LARGE SCALE GENOMIC DNA]</scope>
    <source>
        <strain evidence="5 6">US6-1</strain>
    </source>
</reference>
<organism evidence="5 6">
    <name type="scientific">Novosphingobium pentaromativorans US6-1</name>
    <dbReference type="NCBI Taxonomy" id="1088721"/>
    <lineage>
        <taxon>Bacteria</taxon>
        <taxon>Pseudomonadati</taxon>
        <taxon>Pseudomonadota</taxon>
        <taxon>Alphaproteobacteria</taxon>
        <taxon>Sphingomonadales</taxon>
        <taxon>Sphingomonadaceae</taxon>
        <taxon>Novosphingobium</taxon>
    </lineage>
</organism>
<dbReference type="AlphaFoldDB" id="G6ECK2"/>
<evidence type="ECO:0000313" key="6">
    <source>
        <dbReference type="Proteomes" id="UP000004030"/>
    </source>
</evidence>
<dbReference type="Proteomes" id="UP000004030">
    <property type="component" value="Unassembled WGS sequence"/>
</dbReference>
<evidence type="ECO:0000256" key="1">
    <source>
        <dbReference type="ARBA" id="ARBA00006432"/>
    </source>
</evidence>
<dbReference type="InterPro" id="IPR000873">
    <property type="entry name" value="AMP-dep_synth/lig_dom"/>
</dbReference>
<keyword evidence="2" id="KW-0436">Ligase</keyword>
<evidence type="ECO:0000313" key="5">
    <source>
        <dbReference type="EMBL" id="EHJ60913.1"/>
    </source>
</evidence>
<evidence type="ECO:0000259" key="3">
    <source>
        <dbReference type="Pfam" id="PF00501"/>
    </source>
</evidence>
<dbReference type="Gene3D" id="3.30.300.30">
    <property type="match status" value="1"/>
</dbReference>